<dbReference type="EMBL" id="CP071518">
    <property type="protein sequence ID" value="QSX77380.1"/>
    <property type="molecule type" value="Genomic_DNA"/>
</dbReference>
<dbReference type="RefSeq" id="WP_200612199.1">
    <property type="nucleotide sequence ID" value="NZ_CP071518.1"/>
</dbReference>
<dbReference type="Proteomes" id="UP000639274">
    <property type="component" value="Chromosome"/>
</dbReference>
<sequence length="302" mass="33101">MSVLVRNLRQAIPAIALLAACAPALAQEVFREEEILGSDRPEAWAMHYFSGTTVMTAFGATPRLSPGQWMLAGELGHIPHLSAEQQQVGFNGFKAEDLNKSPVFGRLRAQIGLPGRWVADVGYTPPVEIDGLRAQDLFAVGIGRRLFDQAPYSVSMRAFGQHGKAKGDITCPAGLAGDPDPVRNPYGCQAASHDQIGLNHYGIDLTVAWSRERWTWHVTTGVVRNEPDVQVDALTYDVRDRSHLVARGVLPMLALGLSRDFGARWTGAFEVLHVPLTVRRDPDAGREHDSLTSLRLRVSVRP</sequence>
<evidence type="ECO:0000313" key="3">
    <source>
        <dbReference type="Proteomes" id="UP000639274"/>
    </source>
</evidence>
<protein>
    <recommendedName>
        <fullName evidence="4">Transporter</fullName>
    </recommendedName>
</protein>
<dbReference type="AlphaFoldDB" id="A0A975ARX2"/>
<reference evidence="2 3" key="1">
    <citation type="submission" date="2021-03" db="EMBL/GenBank/DDBJ databases">
        <title>Lysobacter sp. nov. isolated from soil of gangwondo yeongwol, south Korea.</title>
        <authorList>
            <person name="Kim K.R."/>
            <person name="Kim K.H."/>
            <person name="Jeon C.O."/>
        </authorList>
    </citation>
    <scope>NUCLEOTIDE SEQUENCE [LARGE SCALE GENOMIC DNA]</scope>
    <source>
        <strain evidence="2 3">R19</strain>
    </source>
</reference>
<feature type="signal peptide" evidence="1">
    <location>
        <begin position="1"/>
        <end position="26"/>
    </location>
</feature>
<dbReference type="PROSITE" id="PS51257">
    <property type="entry name" value="PROKAR_LIPOPROTEIN"/>
    <property type="match status" value="1"/>
</dbReference>
<dbReference type="KEGG" id="lsf:I8J32_011455"/>
<gene>
    <name evidence="2" type="ORF">I8J32_011455</name>
</gene>
<accession>A0A975ARX2</accession>
<evidence type="ECO:0000256" key="1">
    <source>
        <dbReference type="SAM" id="SignalP"/>
    </source>
</evidence>
<evidence type="ECO:0000313" key="2">
    <source>
        <dbReference type="EMBL" id="QSX77380.1"/>
    </source>
</evidence>
<feature type="chain" id="PRO_5036856665" description="Transporter" evidence="1">
    <location>
        <begin position="27"/>
        <end position="302"/>
    </location>
</feature>
<evidence type="ECO:0008006" key="4">
    <source>
        <dbReference type="Google" id="ProtNLM"/>
    </source>
</evidence>
<keyword evidence="3" id="KW-1185">Reference proteome</keyword>
<organism evidence="2 3">
    <name type="scientific">Agrilutibacter solisilvae</name>
    <dbReference type="NCBI Taxonomy" id="2763317"/>
    <lineage>
        <taxon>Bacteria</taxon>
        <taxon>Pseudomonadati</taxon>
        <taxon>Pseudomonadota</taxon>
        <taxon>Gammaproteobacteria</taxon>
        <taxon>Lysobacterales</taxon>
        <taxon>Lysobacteraceae</taxon>
        <taxon>Agrilutibacter</taxon>
    </lineage>
</organism>
<name>A0A975ARX2_9GAMM</name>
<keyword evidence="1" id="KW-0732">Signal</keyword>
<proteinExistence type="predicted"/>